<gene>
    <name evidence="1" type="ORF">O181_059747</name>
</gene>
<keyword evidence="2" id="KW-1185">Reference proteome</keyword>
<dbReference type="Proteomes" id="UP000765509">
    <property type="component" value="Unassembled WGS sequence"/>
</dbReference>
<proteinExistence type="predicted"/>
<comment type="caution">
    <text evidence="1">The sequence shown here is derived from an EMBL/GenBank/DDBJ whole genome shotgun (WGS) entry which is preliminary data.</text>
</comment>
<dbReference type="EMBL" id="AVOT02027800">
    <property type="protein sequence ID" value="MBW0520032.1"/>
    <property type="molecule type" value="Genomic_DNA"/>
</dbReference>
<accession>A0A9Q3HXQ3</accession>
<dbReference type="AlphaFoldDB" id="A0A9Q3HXQ3"/>
<protein>
    <submittedName>
        <fullName evidence="1">Uncharacterized protein</fullName>
    </submittedName>
</protein>
<dbReference type="OrthoDB" id="3253623at2759"/>
<reference evidence="1" key="1">
    <citation type="submission" date="2021-03" db="EMBL/GenBank/DDBJ databases">
        <title>Draft genome sequence of rust myrtle Austropuccinia psidii MF-1, a brazilian biotype.</title>
        <authorList>
            <person name="Quecine M.C."/>
            <person name="Pachon D.M.R."/>
            <person name="Bonatelli M.L."/>
            <person name="Correr F.H."/>
            <person name="Franceschini L.M."/>
            <person name="Leite T.F."/>
            <person name="Margarido G.R.A."/>
            <person name="Almeida C.A."/>
            <person name="Ferrarezi J.A."/>
            <person name="Labate C.A."/>
        </authorList>
    </citation>
    <scope>NUCLEOTIDE SEQUENCE</scope>
    <source>
        <strain evidence="1">MF-1</strain>
    </source>
</reference>
<organism evidence="1 2">
    <name type="scientific">Austropuccinia psidii MF-1</name>
    <dbReference type="NCBI Taxonomy" id="1389203"/>
    <lineage>
        <taxon>Eukaryota</taxon>
        <taxon>Fungi</taxon>
        <taxon>Dikarya</taxon>
        <taxon>Basidiomycota</taxon>
        <taxon>Pucciniomycotina</taxon>
        <taxon>Pucciniomycetes</taxon>
        <taxon>Pucciniales</taxon>
        <taxon>Sphaerophragmiaceae</taxon>
        <taxon>Austropuccinia</taxon>
    </lineage>
</organism>
<evidence type="ECO:0000313" key="1">
    <source>
        <dbReference type="EMBL" id="MBW0520032.1"/>
    </source>
</evidence>
<evidence type="ECO:0000313" key="2">
    <source>
        <dbReference type="Proteomes" id="UP000765509"/>
    </source>
</evidence>
<sequence length="93" mass="10870">MKQKFIPTKHFIYQPFKNWLARFLQQAGIMEILNQNHQSQTPKGSPKSDIWDVFVWRRFTGTRNINDPPFMSITGALAFSINVDWFNAHGKST</sequence>
<name>A0A9Q3HXQ3_9BASI</name>